<dbReference type="InterPro" id="IPR049831">
    <property type="entry name" value="UGSC_seleno"/>
</dbReference>
<dbReference type="KEGG" id="meme:HYG87_07010"/>
<evidence type="ECO:0000313" key="3">
    <source>
        <dbReference type="Proteomes" id="UP000681041"/>
    </source>
</evidence>
<dbReference type="OrthoDB" id="70241at2157"/>
<dbReference type="GeneID" id="64820501"/>
<feature type="domain" description="UGSC-like" evidence="1">
    <location>
        <begin position="10"/>
        <end position="169"/>
    </location>
</feature>
<name>A0A8T8K683_9EURY</name>
<protein>
    <recommendedName>
        <fullName evidence="1">UGSC-like domain-containing protein</fullName>
    </recommendedName>
</protein>
<keyword evidence="3" id="KW-1185">Reference proteome</keyword>
<dbReference type="InterPro" id="IPR057767">
    <property type="entry name" value="UGSC-like_dom"/>
</dbReference>
<evidence type="ECO:0000259" key="1">
    <source>
        <dbReference type="Pfam" id="PF24696"/>
    </source>
</evidence>
<organism evidence="2 3">
    <name type="scientific">Methanobacterium alkalithermotolerans</name>
    <dbReference type="NCBI Taxonomy" id="2731220"/>
    <lineage>
        <taxon>Archaea</taxon>
        <taxon>Methanobacteriati</taxon>
        <taxon>Methanobacteriota</taxon>
        <taxon>Methanomada group</taxon>
        <taxon>Methanobacteria</taxon>
        <taxon>Methanobacteriales</taxon>
        <taxon>Methanobacteriaceae</taxon>
        <taxon>Methanobacterium</taxon>
    </lineage>
</organism>
<reference evidence="2" key="1">
    <citation type="submission" date="2020-07" db="EMBL/GenBank/DDBJ databases">
        <title>Methanobacterium. sp. MethCan genome.</title>
        <authorList>
            <person name="Postec A."/>
            <person name="Quemeneur M."/>
        </authorList>
    </citation>
    <scope>NUCLEOTIDE SEQUENCE</scope>
    <source>
        <strain evidence="2">MethCAN</strain>
    </source>
</reference>
<sequence length="173" mass="18833">MKLNLVERGVLDPLAESSQESIFINDIPSPIHHISLFDNTKPGADIILNIIKASLKSIEVIESKKPAGAGANKFQLEKAAEGDVSILALGDCGSCTTWVILDAIRLEKKGVPTLSICSHKFAPFARKLAKAHGAPDLRIFEIEHPVAGLNPDKVKEKTNVIIPEIEKIFYKSD</sequence>
<proteinExistence type="predicted"/>
<dbReference type="Proteomes" id="UP000681041">
    <property type="component" value="Chromosome"/>
</dbReference>
<dbReference type="Pfam" id="PF24696">
    <property type="entry name" value="UGSC"/>
    <property type="match status" value="1"/>
</dbReference>
<dbReference type="EMBL" id="CP058560">
    <property type="protein sequence ID" value="QUH23527.1"/>
    <property type="molecule type" value="Genomic_DNA"/>
</dbReference>
<dbReference type="AlphaFoldDB" id="A0A8T8K683"/>
<gene>
    <name evidence="2" type="ORF">HYG87_07010</name>
</gene>
<dbReference type="RefSeq" id="WP_211532484.1">
    <property type="nucleotide sequence ID" value="NZ_CP058560.1"/>
</dbReference>
<accession>A0A8T8K683</accession>
<evidence type="ECO:0000313" key="2">
    <source>
        <dbReference type="EMBL" id="QUH23527.1"/>
    </source>
</evidence>
<dbReference type="NCBIfam" id="NF041046">
    <property type="entry name" value="UGSC_fam"/>
    <property type="match status" value="1"/>
</dbReference>